<dbReference type="Gene3D" id="3.30.70.1050">
    <property type="entry name" value="Trigger factor ribosome-binding domain"/>
    <property type="match status" value="1"/>
</dbReference>
<feature type="domain" description="Trigger factor ribosome-binding bacterial" evidence="10">
    <location>
        <begin position="1"/>
        <end position="144"/>
    </location>
</feature>
<reference evidence="12 13" key="1">
    <citation type="journal article" date="2016" name="Nat. Commun.">
        <title>Thousands of microbial genomes shed light on interconnected biogeochemical processes in an aquifer system.</title>
        <authorList>
            <person name="Anantharaman K."/>
            <person name="Brown C.T."/>
            <person name="Hug L.A."/>
            <person name="Sharon I."/>
            <person name="Castelle C.J."/>
            <person name="Probst A.J."/>
            <person name="Thomas B.C."/>
            <person name="Singh A."/>
            <person name="Wilkins M.J."/>
            <person name="Karaoz U."/>
            <person name="Brodie E.L."/>
            <person name="Williams K.H."/>
            <person name="Hubbard S.S."/>
            <person name="Banfield J.F."/>
        </authorList>
    </citation>
    <scope>NUCLEOTIDE SEQUENCE [LARGE SCALE GENOMIC DNA]</scope>
</reference>
<gene>
    <name evidence="9" type="primary">tig</name>
    <name evidence="12" type="ORF">A2519_19655</name>
</gene>
<dbReference type="Gene3D" id="3.10.50.40">
    <property type="match status" value="1"/>
</dbReference>
<dbReference type="GO" id="GO:0015031">
    <property type="term" value="P:protein transport"/>
    <property type="evidence" value="ECO:0007669"/>
    <property type="project" value="UniProtKB-UniRule"/>
</dbReference>
<evidence type="ECO:0000256" key="8">
    <source>
        <dbReference type="ARBA" id="ARBA00029986"/>
    </source>
</evidence>
<dbReference type="Pfam" id="PF05697">
    <property type="entry name" value="Trigger_N"/>
    <property type="match status" value="1"/>
</dbReference>
<evidence type="ECO:0000256" key="3">
    <source>
        <dbReference type="ARBA" id="ARBA00013194"/>
    </source>
</evidence>
<dbReference type="InterPro" id="IPR008880">
    <property type="entry name" value="Trigger_fac_C"/>
</dbReference>
<evidence type="ECO:0000259" key="10">
    <source>
        <dbReference type="Pfam" id="PF05697"/>
    </source>
</evidence>
<keyword evidence="7 9" id="KW-0413">Isomerase</keyword>
<sequence>MKTTVSEKDPCTRSIAVEVDEEQVQKKIEELLGKYKKSVQVPGFRPGKVPREIIEKRFGKGVRDEAIEDVVSDSFKEVCAKENLRPINRPVITSLKADEGAPLSYQADVEIDPPLELSVYKDLGVTIEKKTVADKDVDTVVEELRDRLATLTTVQRPLRAGDFALLEYRKVVIGGVEKKDAENPKYPVEIRKGAPDDFQQQLIGCAAGEEKTVTFTFKSDYSVKDLAGKDASFTIFVKEVKEKNLPTADDAFAKEVNPEAATMVDLREQLKKELEQENARAALGKAHTEAIAAIVAKNTIHIPASRLQSFLSLSYDNFKNQYNNTTISFEEFCEKNREPAITELKRYKILDWVAAKENIKASTEEVDAEIRRLAAMRGASFDETKAALRKNGAIINIRDDLRERKALNFLVNHTGD</sequence>
<dbReference type="GO" id="GO:0043335">
    <property type="term" value="P:protein unfolding"/>
    <property type="evidence" value="ECO:0007669"/>
    <property type="project" value="TreeGrafter"/>
</dbReference>
<feature type="domain" description="Trigger factor C-terminal" evidence="11">
    <location>
        <begin position="262"/>
        <end position="411"/>
    </location>
</feature>
<dbReference type="InterPro" id="IPR036611">
    <property type="entry name" value="Trigger_fac_ribosome-bd_sf"/>
</dbReference>
<dbReference type="EMBL" id="MFYX01000075">
    <property type="protein sequence ID" value="OGK04117.1"/>
    <property type="molecule type" value="Genomic_DNA"/>
</dbReference>
<dbReference type="GO" id="GO:0043022">
    <property type="term" value="F:ribosome binding"/>
    <property type="evidence" value="ECO:0007669"/>
    <property type="project" value="TreeGrafter"/>
</dbReference>
<name>A0A1F7FCB0_UNCRA</name>
<dbReference type="HAMAP" id="MF_00303">
    <property type="entry name" value="Trigger_factor_Tig"/>
    <property type="match status" value="1"/>
</dbReference>
<evidence type="ECO:0000256" key="6">
    <source>
        <dbReference type="ARBA" id="ARBA00023186"/>
    </source>
</evidence>
<keyword evidence="9" id="KW-0963">Cytoplasm</keyword>
<dbReference type="SUPFAM" id="SSF102735">
    <property type="entry name" value="Trigger factor ribosome-binding domain"/>
    <property type="match status" value="1"/>
</dbReference>
<organism evidence="12 13">
    <name type="scientific">Candidatus Raymondbacteria bacterium RIFOXYD12_FULL_49_13</name>
    <dbReference type="NCBI Taxonomy" id="1817890"/>
    <lineage>
        <taxon>Bacteria</taxon>
        <taxon>Raymondiibacteriota</taxon>
    </lineage>
</organism>
<dbReference type="NCBIfam" id="TIGR00115">
    <property type="entry name" value="tig"/>
    <property type="match status" value="1"/>
</dbReference>
<accession>A0A1F7FCB0</accession>
<dbReference type="PANTHER" id="PTHR30560:SF3">
    <property type="entry name" value="TRIGGER FACTOR-LIKE PROTEIN TIG, CHLOROPLASTIC"/>
    <property type="match status" value="1"/>
</dbReference>
<evidence type="ECO:0000256" key="4">
    <source>
        <dbReference type="ARBA" id="ARBA00016902"/>
    </source>
</evidence>
<dbReference type="InterPro" id="IPR046357">
    <property type="entry name" value="PPIase_dom_sf"/>
</dbReference>
<comment type="subcellular location">
    <subcellularLocation>
        <location evidence="9">Cytoplasm</location>
    </subcellularLocation>
    <text evidence="9">About half TF is bound to the ribosome near the polypeptide exit tunnel while the other half is free in the cytoplasm.</text>
</comment>
<dbReference type="GO" id="GO:0051301">
    <property type="term" value="P:cell division"/>
    <property type="evidence" value="ECO:0007669"/>
    <property type="project" value="UniProtKB-KW"/>
</dbReference>
<dbReference type="InterPro" id="IPR027304">
    <property type="entry name" value="Trigger_fact/SurA_dom_sf"/>
</dbReference>
<evidence type="ECO:0000256" key="5">
    <source>
        <dbReference type="ARBA" id="ARBA00023110"/>
    </source>
</evidence>
<evidence type="ECO:0000256" key="7">
    <source>
        <dbReference type="ARBA" id="ARBA00023235"/>
    </source>
</evidence>
<proteinExistence type="inferred from homology"/>
<dbReference type="GO" id="GO:0005737">
    <property type="term" value="C:cytoplasm"/>
    <property type="evidence" value="ECO:0007669"/>
    <property type="project" value="UniProtKB-SubCell"/>
</dbReference>
<dbReference type="InterPro" id="IPR005215">
    <property type="entry name" value="Trig_fac"/>
</dbReference>
<dbReference type="Proteomes" id="UP000179243">
    <property type="component" value="Unassembled WGS sequence"/>
</dbReference>
<dbReference type="GO" id="GO:0044183">
    <property type="term" value="F:protein folding chaperone"/>
    <property type="evidence" value="ECO:0007669"/>
    <property type="project" value="TreeGrafter"/>
</dbReference>
<dbReference type="PANTHER" id="PTHR30560">
    <property type="entry name" value="TRIGGER FACTOR CHAPERONE AND PEPTIDYL-PROLYL CIS/TRANS ISOMERASE"/>
    <property type="match status" value="1"/>
</dbReference>
<comment type="catalytic activity">
    <reaction evidence="1 9">
        <text>[protein]-peptidylproline (omega=180) = [protein]-peptidylproline (omega=0)</text>
        <dbReference type="Rhea" id="RHEA:16237"/>
        <dbReference type="Rhea" id="RHEA-COMP:10747"/>
        <dbReference type="Rhea" id="RHEA-COMP:10748"/>
        <dbReference type="ChEBI" id="CHEBI:83833"/>
        <dbReference type="ChEBI" id="CHEBI:83834"/>
        <dbReference type="EC" id="5.2.1.8"/>
    </reaction>
</comment>
<dbReference type="EC" id="5.2.1.8" evidence="3 9"/>
<keyword evidence="9" id="KW-0132">Cell division</keyword>
<dbReference type="InterPro" id="IPR008881">
    <property type="entry name" value="Trigger_fac_ribosome-bd_bac"/>
</dbReference>
<evidence type="ECO:0000256" key="1">
    <source>
        <dbReference type="ARBA" id="ARBA00000971"/>
    </source>
</evidence>
<dbReference type="AlphaFoldDB" id="A0A1F7FCB0"/>
<dbReference type="Pfam" id="PF05698">
    <property type="entry name" value="Trigger_C"/>
    <property type="match status" value="1"/>
</dbReference>
<keyword evidence="9" id="KW-0131">Cell cycle</keyword>
<dbReference type="SUPFAM" id="SSF54534">
    <property type="entry name" value="FKBP-like"/>
    <property type="match status" value="1"/>
</dbReference>
<dbReference type="GO" id="GO:0051083">
    <property type="term" value="P:'de novo' cotranslational protein folding"/>
    <property type="evidence" value="ECO:0007669"/>
    <property type="project" value="TreeGrafter"/>
</dbReference>
<dbReference type="Gene3D" id="1.10.3120.10">
    <property type="entry name" value="Trigger factor, C-terminal domain"/>
    <property type="match status" value="1"/>
</dbReference>
<evidence type="ECO:0000256" key="9">
    <source>
        <dbReference type="HAMAP-Rule" id="MF_00303"/>
    </source>
</evidence>
<comment type="function">
    <text evidence="9">Involved in protein export. Acts as a chaperone by maintaining the newly synthesized protein in an open conformation. Functions as a peptidyl-prolyl cis-trans isomerase.</text>
</comment>
<dbReference type="PIRSF" id="PIRSF003095">
    <property type="entry name" value="Trigger_factor"/>
    <property type="match status" value="1"/>
</dbReference>
<evidence type="ECO:0000259" key="11">
    <source>
        <dbReference type="Pfam" id="PF05698"/>
    </source>
</evidence>
<dbReference type="InterPro" id="IPR037041">
    <property type="entry name" value="Trigger_fac_C_sf"/>
</dbReference>
<dbReference type="SUPFAM" id="SSF109998">
    <property type="entry name" value="Triger factor/SurA peptide-binding domain-like"/>
    <property type="match status" value="1"/>
</dbReference>
<evidence type="ECO:0000313" key="13">
    <source>
        <dbReference type="Proteomes" id="UP000179243"/>
    </source>
</evidence>
<keyword evidence="5 9" id="KW-0697">Rotamase</keyword>
<comment type="caution">
    <text evidence="12">The sequence shown here is derived from an EMBL/GenBank/DDBJ whole genome shotgun (WGS) entry which is preliminary data.</text>
</comment>
<protein>
    <recommendedName>
        <fullName evidence="4 9">Trigger factor</fullName>
        <shortName evidence="9">TF</shortName>
        <ecNumber evidence="3 9">5.2.1.8</ecNumber>
    </recommendedName>
    <alternativeName>
        <fullName evidence="8 9">PPIase</fullName>
    </alternativeName>
</protein>
<comment type="domain">
    <text evidence="9">Consists of 3 domains; the N-terminus binds the ribosome, the middle domain has PPIase activity, while the C-terminus has intrinsic chaperone activity on its own.</text>
</comment>
<comment type="similarity">
    <text evidence="2 9">Belongs to the FKBP-type PPIase family. Tig subfamily.</text>
</comment>
<dbReference type="GO" id="GO:0003755">
    <property type="term" value="F:peptidyl-prolyl cis-trans isomerase activity"/>
    <property type="evidence" value="ECO:0007669"/>
    <property type="project" value="UniProtKB-UniRule"/>
</dbReference>
<evidence type="ECO:0000313" key="12">
    <source>
        <dbReference type="EMBL" id="OGK04117.1"/>
    </source>
</evidence>
<evidence type="ECO:0000256" key="2">
    <source>
        <dbReference type="ARBA" id="ARBA00005464"/>
    </source>
</evidence>
<keyword evidence="6 9" id="KW-0143">Chaperone</keyword>